<keyword evidence="2 5" id="KW-0689">Ribosomal protein</keyword>
<dbReference type="EMBL" id="MHCP01000028">
    <property type="protein sequence ID" value="OGY23232.1"/>
    <property type="molecule type" value="Genomic_DNA"/>
</dbReference>
<evidence type="ECO:0000313" key="7">
    <source>
        <dbReference type="Proteomes" id="UP000176631"/>
    </source>
</evidence>
<gene>
    <name evidence="5" type="primary">rplJ</name>
    <name evidence="6" type="ORF">A2172_02560</name>
</gene>
<comment type="function">
    <text evidence="5">Forms part of the ribosomal stalk, playing a central role in the interaction of the ribosome with GTP-bound translation factors.</text>
</comment>
<dbReference type="Proteomes" id="UP000176631">
    <property type="component" value="Unassembled WGS sequence"/>
</dbReference>
<evidence type="ECO:0000256" key="3">
    <source>
        <dbReference type="ARBA" id="ARBA00023274"/>
    </source>
</evidence>
<dbReference type="AlphaFoldDB" id="A0A1G1W694"/>
<evidence type="ECO:0000256" key="5">
    <source>
        <dbReference type="HAMAP-Rule" id="MF_00362"/>
    </source>
</evidence>
<sequence length="177" mass="19588">MKITKEQKVKTVADLKDKLSRASGMVLANYHGLSVPQMQELKKSLKEEDAEFVISKNTLISRAAKEAKKEIPNEQLEGPTAILFSFGDVLASVKKLADFIKQYQLPEIKIGAIENRMLTKEEVLDLAEIPSKQELYAKVVGSLNSPIYGLVATLRGNLRNLVYVLKQVENSKGGATN</sequence>
<keyword evidence="5" id="KW-0699">rRNA-binding</keyword>
<dbReference type="CDD" id="cd05797">
    <property type="entry name" value="Ribosomal_L10"/>
    <property type="match status" value="1"/>
</dbReference>
<dbReference type="Pfam" id="PF00466">
    <property type="entry name" value="Ribosomal_L10"/>
    <property type="match status" value="1"/>
</dbReference>
<dbReference type="NCBIfam" id="NF000955">
    <property type="entry name" value="PRK00099.1-1"/>
    <property type="match status" value="1"/>
</dbReference>
<evidence type="ECO:0000313" key="6">
    <source>
        <dbReference type="EMBL" id="OGY23232.1"/>
    </source>
</evidence>
<keyword evidence="3 5" id="KW-0687">Ribonucleoprotein</keyword>
<proteinExistence type="inferred from homology"/>
<comment type="subunit">
    <text evidence="5">Part of the ribosomal stalk of the 50S ribosomal subunit. The N-terminus interacts with L11 and the large rRNA to form the base of the stalk. The C-terminus forms an elongated spine to which L12 dimers bind in a sequential fashion forming a multimeric L10(L12)X complex.</text>
</comment>
<dbReference type="GO" id="GO:0015934">
    <property type="term" value="C:large ribosomal subunit"/>
    <property type="evidence" value="ECO:0007669"/>
    <property type="project" value="InterPro"/>
</dbReference>
<dbReference type="PANTHER" id="PTHR11560">
    <property type="entry name" value="39S RIBOSOMAL PROTEIN L10, MITOCHONDRIAL"/>
    <property type="match status" value="1"/>
</dbReference>
<dbReference type="InterPro" id="IPR043141">
    <property type="entry name" value="Ribosomal_uL10-like_sf"/>
</dbReference>
<dbReference type="InterPro" id="IPR047865">
    <property type="entry name" value="Ribosomal_uL10_bac_type"/>
</dbReference>
<evidence type="ECO:0000256" key="4">
    <source>
        <dbReference type="ARBA" id="ARBA00035202"/>
    </source>
</evidence>
<dbReference type="Gene3D" id="6.10.250.290">
    <property type="match status" value="1"/>
</dbReference>
<dbReference type="PROSITE" id="PS01109">
    <property type="entry name" value="RIBOSOMAL_L10"/>
    <property type="match status" value="1"/>
</dbReference>
<name>A0A1G1W694_9BACT</name>
<organism evidence="6 7">
    <name type="scientific">Candidatus Woykebacteria bacterium RBG_13_40_15</name>
    <dbReference type="NCBI Taxonomy" id="1802593"/>
    <lineage>
        <taxon>Bacteria</taxon>
        <taxon>Candidatus Woykeibacteriota</taxon>
    </lineage>
</organism>
<keyword evidence="5" id="KW-0694">RNA-binding</keyword>
<dbReference type="GO" id="GO:0006412">
    <property type="term" value="P:translation"/>
    <property type="evidence" value="ECO:0007669"/>
    <property type="project" value="UniProtKB-UniRule"/>
</dbReference>
<comment type="similarity">
    <text evidence="1 5">Belongs to the universal ribosomal protein uL10 family.</text>
</comment>
<accession>A0A1G1W694</accession>
<protein>
    <recommendedName>
        <fullName evidence="4 5">Large ribosomal subunit protein uL10</fullName>
    </recommendedName>
</protein>
<dbReference type="InterPro" id="IPR001790">
    <property type="entry name" value="Ribosomal_uL10"/>
</dbReference>
<reference evidence="6 7" key="1">
    <citation type="journal article" date="2016" name="Nat. Commun.">
        <title>Thousands of microbial genomes shed light on interconnected biogeochemical processes in an aquifer system.</title>
        <authorList>
            <person name="Anantharaman K."/>
            <person name="Brown C.T."/>
            <person name="Hug L.A."/>
            <person name="Sharon I."/>
            <person name="Castelle C.J."/>
            <person name="Probst A.J."/>
            <person name="Thomas B.C."/>
            <person name="Singh A."/>
            <person name="Wilkins M.J."/>
            <person name="Karaoz U."/>
            <person name="Brodie E.L."/>
            <person name="Williams K.H."/>
            <person name="Hubbard S.S."/>
            <person name="Banfield J.F."/>
        </authorList>
    </citation>
    <scope>NUCLEOTIDE SEQUENCE [LARGE SCALE GENOMIC DNA]</scope>
</reference>
<dbReference type="InterPro" id="IPR022973">
    <property type="entry name" value="Ribosomal_uL10_bac"/>
</dbReference>
<dbReference type="HAMAP" id="MF_00362">
    <property type="entry name" value="Ribosomal_uL10"/>
    <property type="match status" value="1"/>
</dbReference>
<dbReference type="SUPFAM" id="SSF160369">
    <property type="entry name" value="Ribosomal protein L10-like"/>
    <property type="match status" value="1"/>
</dbReference>
<dbReference type="Gene3D" id="3.30.70.1730">
    <property type="match status" value="1"/>
</dbReference>
<evidence type="ECO:0000256" key="2">
    <source>
        <dbReference type="ARBA" id="ARBA00022980"/>
    </source>
</evidence>
<dbReference type="InterPro" id="IPR002363">
    <property type="entry name" value="Ribosomal_uL10_CS_bac"/>
</dbReference>
<dbReference type="GO" id="GO:0003735">
    <property type="term" value="F:structural constituent of ribosome"/>
    <property type="evidence" value="ECO:0007669"/>
    <property type="project" value="InterPro"/>
</dbReference>
<dbReference type="STRING" id="1802593.A2172_02560"/>
<comment type="caution">
    <text evidence="6">The sequence shown here is derived from an EMBL/GenBank/DDBJ whole genome shotgun (WGS) entry which is preliminary data.</text>
</comment>
<evidence type="ECO:0000256" key="1">
    <source>
        <dbReference type="ARBA" id="ARBA00008889"/>
    </source>
</evidence>
<dbReference type="GO" id="GO:0070180">
    <property type="term" value="F:large ribosomal subunit rRNA binding"/>
    <property type="evidence" value="ECO:0007669"/>
    <property type="project" value="UniProtKB-UniRule"/>
</dbReference>